<keyword evidence="3" id="KW-0479">Metal-binding</keyword>
<feature type="domain" description="Peptidase M24 C-terminal" evidence="9">
    <location>
        <begin position="533"/>
        <end position="593"/>
    </location>
</feature>
<feature type="domain" description="Peptidase M24" evidence="7">
    <location>
        <begin position="305"/>
        <end position="519"/>
    </location>
</feature>
<feature type="transmembrane region" description="Helical" evidence="6">
    <location>
        <begin position="618"/>
        <end position="638"/>
    </location>
</feature>
<dbReference type="PANTHER" id="PTHR43763">
    <property type="entry name" value="XAA-PRO AMINOPEPTIDASE 1"/>
    <property type="match status" value="1"/>
</dbReference>
<dbReference type="AlphaFoldDB" id="A0A815GZZ1"/>
<keyword evidence="6" id="KW-0812">Transmembrane</keyword>
<dbReference type="Gene3D" id="3.90.230.10">
    <property type="entry name" value="Creatinase/methionine aminopeptidase superfamily"/>
    <property type="match status" value="1"/>
</dbReference>
<keyword evidence="4" id="KW-0378">Hydrolase</keyword>
<name>A0A815GZZ1_9BILA</name>
<dbReference type="GO" id="GO:0005737">
    <property type="term" value="C:cytoplasm"/>
    <property type="evidence" value="ECO:0007669"/>
    <property type="project" value="UniProtKB-ARBA"/>
</dbReference>
<sequence>MRKANIDAYIIFAGDEHGSGYTEAADKKRDWLTGFQGSAGTAVVTTDKAALWTDSRYFQQAEEQLDCKNWLLMKDRQKDVPTINKWLISVLTATRKNVGVTTRFATVNWWTTALDELQKNNNITLVSVDDLVVKIWTNRPPLSTQPIVIHSFKYAGEDINSKLNKTSGELRRVNVQSVIISALDETAWLFNLRGKDIPYNPFFKSYAIVHVNYSTDKPELFLNVSQLDSEARTQLDAAGIRYQNYNMFWTRINSTIENSTIKKILISSKVSAAIYSVIPNEKLSLQNSPVQRIKAKKNPVERQGMRACQLRDAVARMKHLGWLEKQLNNNIKINETESAAKLLEYQKLQAEFQYPSFSTISAAGDRAAVVHYSPVPETAREIRKDQIYLLDAGGQYSDCTTDITRTHHFGRPTTLERRAYTRVLQGVVDLASTVFPENTYGRSLDHLARMHLFKDGMIYGHGTGHGIGHYLSVHEGPQNIADQYNQYEEPLAEGMFVSDEPGFYKNNDFGIRIENDVEVVVANNKSNYTQTRFLKFNTITILPYERSLIDTSLLTKEQIQIIDEYHSSVYDRLKDSLGDDTDALSALQTRTSKLEPEPPTSVAPTQPTSAAITTAHTLIQTMLNSILTILFIIISIYLF</sequence>
<dbReference type="InterPro" id="IPR000994">
    <property type="entry name" value="Pept_M24"/>
</dbReference>
<dbReference type="InterPro" id="IPR029149">
    <property type="entry name" value="Creatin/AminoP/Spt16_N"/>
</dbReference>
<protein>
    <submittedName>
        <fullName evidence="10">Uncharacterized protein</fullName>
    </submittedName>
</protein>
<accession>A0A815GZZ1</accession>
<dbReference type="Pfam" id="PF01321">
    <property type="entry name" value="Creatinase_N"/>
    <property type="match status" value="1"/>
</dbReference>
<evidence type="ECO:0000259" key="7">
    <source>
        <dbReference type="Pfam" id="PF00557"/>
    </source>
</evidence>
<evidence type="ECO:0000259" key="8">
    <source>
        <dbReference type="Pfam" id="PF01321"/>
    </source>
</evidence>
<proteinExistence type="inferred from homology"/>
<keyword evidence="12" id="KW-1185">Reference proteome</keyword>
<evidence type="ECO:0000256" key="1">
    <source>
        <dbReference type="ARBA" id="ARBA00001936"/>
    </source>
</evidence>
<dbReference type="PANTHER" id="PTHR43763:SF6">
    <property type="entry name" value="XAA-PRO AMINOPEPTIDASE 1"/>
    <property type="match status" value="1"/>
</dbReference>
<dbReference type="InterPro" id="IPR032416">
    <property type="entry name" value="Peptidase_M24_C"/>
</dbReference>
<evidence type="ECO:0000313" key="12">
    <source>
        <dbReference type="Proteomes" id="UP000663829"/>
    </source>
</evidence>
<dbReference type="GO" id="GO:0004177">
    <property type="term" value="F:aminopeptidase activity"/>
    <property type="evidence" value="ECO:0007669"/>
    <property type="project" value="UniProtKB-ARBA"/>
</dbReference>
<comment type="cofactor">
    <cofactor evidence="1">
        <name>Mn(2+)</name>
        <dbReference type="ChEBI" id="CHEBI:29035"/>
    </cofactor>
</comment>
<keyword evidence="5" id="KW-0464">Manganese</keyword>
<dbReference type="GO" id="GO:0046872">
    <property type="term" value="F:metal ion binding"/>
    <property type="evidence" value="ECO:0007669"/>
    <property type="project" value="UniProtKB-KW"/>
</dbReference>
<evidence type="ECO:0000256" key="6">
    <source>
        <dbReference type="SAM" id="Phobius"/>
    </source>
</evidence>
<evidence type="ECO:0000256" key="3">
    <source>
        <dbReference type="ARBA" id="ARBA00022723"/>
    </source>
</evidence>
<dbReference type="Proteomes" id="UP000681722">
    <property type="component" value="Unassembled WGS sequence"/>
</dbReference>
<organism evidence="10 12">
    <name type="scientific">Didymodactylos carnosus</name>
    <dbReference type="NCBI Taxonomy" id="1234261"/>
    <lineage>
        <taxon>Eukaryota</taxon>
        <taxon>Metazoa</taxon>
        <taxon>Spiralia</taxon>
        <taxon>Gnathifera</taxon>
        <taxon>Rotifera</taxon>
        <taxon>Eurotatoria</taxon>
        <taxon>Bdelloidea</taxon>
        <taxon>Philodinida</taxon>
        <taxon>Philodinidae</taxon>
        <taxon>Didymodactylos</taxon>
    </lineage>
</organism>
<dbReference type="SUPFAM" id="SSF55920">
    <property type="entry name" value="Creatinase/aminopeptidase"/>
    <property type="match status" value="1"/>
</dbReference>
<evidence type="ECO:0000313" key="11">
    <source>
        <dbReference type="EMBL" id="CAF4210058.1"/>
    </source>
</evidence>
<evidence type="ECO:0000256" key="2">
    <source>
        <dbReference type="ARBA" id="ARBA00008766"/>
    </source>
</evidence>
<evidence type="ECO:0000313" key="10">
    <source>
        <dbReference type="EMBL" id="CAF1345162.1"/>
    </source>
</evidence>
<comment type="caution">
    <text evidence="10">The sequence shown here is derived from an EMBL/GenBank/DDBJ whole genome shotgun (WGS) entry which is preliminary data.</text>
</comment>
<dbReference type="EMBL" id="CAJNOQ010014612">
    <property type="protein sequence ID" value="CAF1345162.1"/>
    <property type="molecule type" value="Genomic_DNA"/>
</dbReference>
<feature type="domain" description="Creatinase N-terminal" evidence="8">
    <location>
        <begin position="1"/>
        <end position="132"/>
    </location>
</feature>
<keyword evidence="6" id="KW-1133">Transmembrane helix</keyword>
<keyword evidence="6" id="KW-0472">Membrane</keyword>
<dbReference type="InterPro" id="IPR036005">
    <property type="entry name" value="Creatinase/aminopeptidase-like"/>
</dbReference>
<dbReference type="Pfam" id="PF16189">
    <property type="entry name" value="Creatinase_N_2"/>
    <property type="match status" value="1"/>
</dbReference>
<evidence type="ECO:0000256" key="5">
    <source>
        <dbReference type="ARBA" id="ARBA00023211"/>
    </source>
</evidence>
<dbReference type="Pfam" id="PF00557">
    <property type="entry name" value="Peptidase_M24"/>
    <property type="match status" value="1"/>
</dbReference>
<comment type="similarity">
    <text evidence="2">Belongs to the peptidase M24B family.</text>
</comment>
<evidence type="ECO:0000259" key="9">
    <source>
        <dbReference type="Pfam" id="PF16188"/>
    </source>
</evidence>
<dbReference type="EMBL" id="CAJOBC010061095">
    <property type="protein sequence ID" value="CAF4210058.1"/>
    <property type="molecule type" value="Genomic_DNA"/>
</dbReference>
<dbReference type="FunFam" id="3.90.230.10:FF:000007">
    <property type="entry name" value="Xaa-Pro aminopeptidase P"/>
    <property type="match status" value="1"/>
</dbReference>
<reference evidence="10" key="1">
    <citation type="submission" date="2021-02" db="EMBL/GenBank/DDBJ databases">
        <authorList>
            <person name="Nowell W R."/>
        </authorList>
    </citation>
    <scope>NUCLEOTIDE SEQUENCE</scope>
</reference>
<dbReference type="Pfam" id="PF16188">
    <property type="entry name" value="Peptidase_M24_C"/>
    <property type="match status" value="1"/>
</dbReference>
<dbReference type="Gene3D" id="3.40.350.10">
    <property type="entry name" value="Creatinase/prolidase N-terminal domain"/>
    <property type="match status" value="2"/>
</dbReference>
<dbReference type="OrthoDB" id="9995434at2759"/>
<dbReference type="InterPro" id="IPR050422">
    <property type="entry name" value="X-Pro_aminopeptidase_P"/>
</dbReference>
<evidence type="ECO:0000256" key="4">
    <source>
        <dbReference type="ARBA" id="ARBA00022801"/>
    </source>
</evidence>
<dbReference type="Proteomes" id="UP000663829">
    <property type="component" value="Unassembled WGS sequence"/>
</dbReference>
<dbReference type="InterPro" id="IPR000587">
    <property type="entry name" value="Creatinase_N"/>
</dbReference>
<dbReference type="SUPFAM" id="SSF53092">
    <property type="entry name" value="Creatinase/prolidase N-terminal domain"/>
    <property type="match status" value="1"/>
</dbReference>
<gene>
    <name evidence="10" type="ORF">GPM918_LOCUS30630</name>
    <name evidence="11" type="ORF">SRO942_LOCUS31248</name>
</gene>